<evidence type="ECO:0000313" key="2">
    <source>
        <dbReference type="Proteomes" id="UP000828207"/>
    </source>
</evidence>
<sequence>MHDINVGDRVRLDNGDLAEVLSVGSEAVIYDADGTPHRCQLDGVKAYVKLLEGPAAGKPYGYRFEAVGDLTHV</sequence>
<accession>A0AAE7SL74</accession>
<protein>
    <submittedName>
        <fullName evidence="1">Uncharacterized protein</fullName>
    </submittedName>
</protein>
<proteinExistence type="predicted"/>
<name>A0AAE7SL74_9CAUD</name>
<organism evidence="1 2">
    <name type="scientific">Gordonia phage Jojo24</name>
    <dbReference type="NCBI Taxonomy" id="2859476"/>
    <lineage>
        <taxon>Viruses</taxon>
        <taxon>Duplodnaviria</taxon>
        <taxon>Heunggongvirae</taxon>
        <taxon>Uroviricota</taxon>
        <taxon>Caudoviricetes</taxon>
        <taxon>Santhisvirus</taxon>
        <taxon>Santhisvirus jojo24</taxon>
    </lineage>
</organism>
<dbReference type="RefSeq" id="YP_010842786.1">
    <property type="nucleotide sequence ID" value="NC_079145.1"/>
</dbReference>
<dbReference type="EMBL" id="MZ209302">
    <property type="protein sequence ID" value="QXO13156.1"/>
    <property type="molecule type" value="Genomic_DNA"/>
</dbReference>
<evidence type="ECO:0000313" key="1">
    <source>
        <dbReference type="EMBL" id="QXO13156.1"/>
    </source>
</evidence>
<dbReference type="Proteomes" id="UP000828207">
    <property type="component" value="Segment"/>
</dbReference>
<keyword evidence="2" id="KW-1185">Reference proteome</keyword>
<gene>
    <name evidence="1" type="primary">59</name>
    <name evidence="1" type="ORF">SEA_JOJO24_59</name>
</gene>
<dbReference type="GeneID" id="80559588"/>
<reference evidence="1 2" key="1">
    <citation type="submission" date="2021-05" db="EMBL/GenBank/DDBJ databases">
        <authorList>
            <person name="Baker S."/>
            <person name="Berry C."/>
            <person name="Boyle S."/>
            <person name="Bradley W."/>
            <person name="Brown D."/>
            <person name="Doyle R."/>
            <person name="Edwards M."/>
            <person name="Filijan P."/>
            <person name="Harvey R."/>
            <person name="Hernandez-Ramos J."/>
            <person name="Huynh R."/>
            <person name="Keppelmann E."/>
            <person name="Mahoney J."/>
            <person name="Matthiesen J."/>
            <person name="Naquin D."/>
            <person name="Pearson A."/>
            <person name="Ramirez R.F."/>
            <person name="Rementeria N."/>
            <person name="Singleton Z."/>
            <person name="Smith K."/>
            <person name="Statley K."/>
            <person name="Thomas T."/>
            <person name="Trautner M."/>
            <person name="Vakili B."/>
            <person name="Austen M."/>
            <person name="Brown E."/>
            <person name="Edwards A."/>
            <person name="Garibay O.J."/>
            <person name="Goodwin S."/>
            <person name="Hlaing E."/>
            <person name="Hyndman S."/>
            <person name="Marchetti N."/>
            <person name="Marshall-Inman S."/>
            <person name="Mathis R."/>
            <person name="Medina L."/>
            <person name="Nicacio B."/>
            <person name="Park J."/>
            <person name="Sabanal H."/>
            <person name="Sheldon M."/>
            <person name="Solis K."/>
            <person name="Stargell G."/>
            <person name="Wardrop K."/>
            <person name="Yan S."/>
            <person name="Zamudio L."/>
            <person name="Schleif M.C."/>
            <person name="Hinz J.M."/>
            <person name="Davis W.B."/>
            <person name="Pollenz R.S."/>
            <person name="Garlena R.A."/>
            <person name="Russell D.A."/>
            <person name="Pope W.H."/>
            <person name="Jacobs-Sera D."/>
            <person name="Hatfull G.F."/>
        </authorList>
    </citation>
    <scope>NUCLEOTIDE SEQUENCE [LARGE SCALE GENOMIC DNA]</scope>
</reference>
<dbReference type="KEGG" id="vg:80559588"/>